<dbReference type="AlphaFoldDB" id="A0AB34JJI4"/>
<dbReference type="Gene3D" id="3.30.200.20">
    <property type="entry name" value="Phosphorylase Kinase, domain 1"/>
    <property type="match status" value="1"/>
</dbReference>
<dbReference type="InterPro" id="IPR041726">
    <property type="entry name" value="ACAD10_11_N"/>
</dbReference>
<gene>
    <name evidence="2" type="ORF">AB1Y20_022620</name>
</gene>
<dbReference type="InterPro" id="IPR002575">
    <property type="entry name" value="Aminoglycoside_PTrfase"/>
</dbReference>
<dbReference type="EMBL" id="JBGBPQ010000008">
    <property type="protein sequence ID" value="KAL1521065.1"/>
    <property type="molecule type" value="Genomic_DNA"/>
</dbReference>
<keyword evidence="3" id="KW-1185">Reference proteome</keyword>
<feature type="domain" description="Aminoglycoside phosphotransferase" evidence="1">
    <location>
        <begin position="27"/>
        <end position="273"/>
    </location>
</feature>
<dbReference type="CDD" id="cd05154">
    <property type="entry name" value="ACAD10_11_N-like"/>
    <property type="match status" value="1"/>
</dbReference>
<name>A0AB34JJI4_PRYPA</name>
<dbReference type="PANTHER" id="PTHR47829:SF1">
    <property type="entry name" value="HAD FAMILY PHOSPHATASE"/>
    <property type="match status" value="1"/>
</dbReference>
<evidence type="ECO:0000313" key="3">
    <source>
        <dbReference type="Proteomes" id="UP001515480"/>
    </source>
</evidence>
<evidence type="ECO:0000313" key="2">
    <source>
        <dbReference type="EMBL" id="KAL1521065.1"/>
    </source>
</evidence>
<protein>
    <recommendedName>
        <fullName evidence="1">Aminoglycoside phosphotransferase domain-containing protein</fullName>
    </recommendedName>
</protein>
<dbReference type="PANTHER" id="PTHR47829">
    <property type="entry name" value="HYDROLASE, PUTATIVE (AFU_ORTHOLOGUE AFUA_1G12880)-RELATED"/>
    <property type="match status" value="1"/>
</dbReference>
<accession>A0AB34JJI4</accession>
<dbReference type="InterPro" id="IPR052898">
    <property type="entry name" value="ACAD10-like"/>
</dbReference>
<reference evidence="2 3" key="1">
    <citation type="journal article" date="2024" name="Science">
        <title>Giant polyketide synthase enzymes in the biosynthesis of giant marine polyether toxins.</title>
        <authorList>
            <person name="Fallon T.R."/>
            <person name="Shende V.V."/>
            <person name="Wierzbicki I.H."/>
            <person name="Pendleton A.L."/>
            <person name="Watervoot N.F."/>
            <person name="Auber R.P."/>
            <person name="Gonzalez D.J."/>
            <person name="Wisecaver J.H."/>
            <person name="Moore B.S."/>
        </authorList>
    </citation>
    <scope>NUCLEOTIDE SEQUENCE [LARGE SCALE GENOMIC DNA]</scope>
    <source>
        <strain evidence="2 3">12B1</strain>
    </source>
</reference>
<dbReference type="InterPro" id="IPR011009">
    <property type="entry name" value="Kinase-like_dom_sf"/>
</dbReference>
<dbReference type="Gene3D" id="3.90.1200.10">
    <property type="match status" value="1"/>
</dbReference>
<dbReference type="Proteomes" id="UP001515480">
    <property type="component" value="Unassembled WGS sequence"/>
</dbReference>
<organism evidence="2 3">
    <name type="scientific">Prymnesium parvum</name>
    <name type="common">Toxic golden alga</name>
    <dbReference type="NCBI Taxonomy" id="97485"/>
    <lineage>
        <taxon>Eukaryota</taxon>
        <taxon>Haptista</taxon>
        <taxon>Haptophyta</taxon>
        <taxon>Prymnesiophyceae</taxon>
        <taxon>Prymnesiales</taxon>
        <taxon>Prymnesiaceae</taxon>
        <taxon>Prymnesium</taxon>
    </lineage>
</organism>
<sequence>MRLPLDLRVLSECFTRELGREVRFVQVHQFDAGQSNPTYLLTSLTGEQLVLRRKPPGALLPSAHDVLREHRVLAALHRTSVPVPRPLLLCTDETVLGVPWYAMEYVPGRIFDGMASAERLEAQSAEERAAIWCHVVEVLAELHSVDVRAVGLEKHGKPGGGYAHRQVSAWYRQFQAGDSFIRTVDAPVEEAIMRASEAMVRIEKQLTQGLLEHAGTPTDEPTCVIHGDYRLGNLIFHPSESRIVAVLDWELSTLGHPLCDLAYLMGPWHMPSSAGGFIGDLPPGTPTEREMLELYFHRRKEQAPSSKTWSFFLALSWFRKAAIAHGVFARSLQGNASSSKAEHFGVVFCASVELCLSFLGSPLVPAARL</sequence>
<comment type="caution">
    <text evidence="2">The sequence shown here is derived from an EMBL/GenBank/DDBJ whole genome shotgun (WGS) entry which is preliminary data.</text>
</comment>
<evidence type="ECO:0000259" key="1">
    <source>
        <dbReference type="Pfam" id="PF01636"/>
    </source>
</evidence>
<dbReference type="Pfam" id="PF01636">
    <property type="entry name" value="APH"/>
    <property type="match status" value="1"/>
</dbReference>
<dbReference type="SUPFAM" id="SSF56112">
    <property type="entry name" value="Protein kinase-like (PK-like)"/>
    <property type="match status" value="1"/>
</dbReference>
<proteinExistence type="predicted"/>